<accession>A0A087U1S4</accession>
<evidence type="ECO:0000313" key="11">
    <source>
        <dbReference type="EMBL" id="KFM71313.1"/>
    </source>
</evidence>
<keyword evidence="6" id="KW-0067">ATP-binding</keyword>
<evidence type="ECO:0000256" key="5">
    <source>
        <dbReference type="ARBA" id="ARBA00022741"/>
    </source>
</evidence>
<dbReference type="OrthoDB" id="2423964at2759"/>
<dbReference type="GO" id="GO:0002161">
    <property type="term" value="F:aminoacyl-tRNA deacylase activity"/>
    <property type="evidence" value="ECO:0007669"/>
    <property type="project" value="TreeGrafter"/>
</dbReference>
<dbReference type="PROSITE" id="PS50860">
    <property type="entry name" value="AA_TRNA_LIGASE_II_ALA"/>
    <property type="match status" value="1"/>
</dbReference>
<evidence type="ECO:0000256" key="9">
    <source>
        <dbReference type="ARBA" id="ARBA00023146"/>
    </source>
</evidence>
<keyword evidence="7" id="KW-0694">RNA-binding</keyword>
<feature type="non-terminal residue" evidence="11">
    <location>
        <position position="1"/>
    </location>
</feature>
<dbReference type="PRINTS" id="PR00980">
    <property type="entry name" value="TRNASYNTHALA"/>
</dbReference>
<dbReference type="PANTHER" id="PTHR11777:SF9">
    <property type="entry name" value="ALANINE--TRNA LIGASE, CYTOPLASMIC"/>
    <property type="match status" value="1"/>
</dbReference>
<dbReference type="PANTHER" id="PTHR11777">
    <property type="entry name" value="ALANYL-TRNA SYNTHETASE"/>
    <property type="match status" value="1"/>
</dbReference>
<feature type="non-terminal residue" evidence="11">
    <location>
        <position position="79"/>
    </location>
</feature>
<organism evidence="11 12">
    <name type="scientific">Stegodyphus mimosarum</name>
    <name type="common">African social velvet spider</name>
    <dbReference type="NCBI Taxonomy" id="407821"/>
    <lineage>
        <taxon>Eukaryota</taxon>
        <taxon>Metazoa</taxon>
        <taxon>Ecdysozoa</taxon>
        <taxon>Arthropoda</taxon>
        <taxon>Chelicerata</taxon>
        <taxon>Arachnida</taxon>
        <taxon>Araneae</taxon>
        <taxon>Araneomorphae</taxon>
        <taxon>Entelegynae</taxon>
        <taxon>Eresoidea</taxon>
        <taxon>Eresidae</taxon>
        <taxon>Stegodyphus</taxon>
    </lineage>
</organism>
<sequence length="79" mass="8690">GPCGPCTEIHYDFLSSGSESAAQRINSGRSDLIEIWNLVFIQYNRLQDGMLKALSSLNVDTGMGFERLTAVIQGTMSNY</sequence>
<evidence type="ECO:0000313" key="12">
    <source>
        <dbReference type="Proteomes" id="UP000054359"/>
    </source>
</evidence>
<dbReference type="Proteomes" id="UP000054359">
    <property type="component" value="Unassembled WGS sequence"/>
</dbReference>
<evidence type="ECO:0000259" key="10">
    <source>
        <dbReference type="PROSITE" id="PS50860"/>
    </source>
</evidence>
<proteinExistence type="inferred from homology"/>
<dbReference type="GO" id="GO:0006419">
    <property type="term" value="P:alanyl-tRNA aminoacylation"/>
    <property type="evidence" value="ECO:0007669"/>
    <property type="project" value="InterPro"/>
</dbReference>
<evidence type="ECO:0000256" key="3">
    <source>
        <dbReference type="ARBA" id="ARBA00022555"/>
    </source>
</evidence>
<gene>
    <name evidence="11" type="ORF">X975_12491</name>
</gene>
<evidence type="ECO:0000256" key="7">
    <source>
        <dbReference type="ARBA" id="ARBA00022884"/>
    </source>
</evidence>
<dbReference type="SUPFAM" id="SSF55681">
    <property type="entry name" value="Class II aaRS and biotin synthetases"/>
    <property type="match status" value="1"/>
</dbReference>
<evidence type="ECO:0000256" key="4">
    <source>
        <dbReference type="ARBA" id="ARBA00022598"/>
    </source>
</evidence>
<name>A0A087U1S4_STEMI</name>
<dbReference type="EMBL" id="KK117744">
    <property type="protein sequence ID" value="KFM71313.1"/>
    <property type="molecule type" value="Genomic_DNA"/>
</dbReference>
<dbReference type="GO" id="GO:0000049">
    <property type="term" value="F:tRNA binding"/>
    <property type="evidence" value="ECO:0007669"/>
    <property type="project" value="UniProtKB-KW"/>
</dbReference>
<keyword evidence="3" id="KW-0820">tRNA-binding</keyword>
<dbReference type="InterPro" id="IPR018164">
    <property type="entry name" value="Ala-tRNA-synth_IIc_N"/>
</dbReference>
<dbReference type="InterPro" id="IPR002318">
    <property type="entry name" value="Ala-tRNA-lgiase_IIc"/>
</dbReference>
<dbReference type="InterPro" id="IPR045864">
    <property type="entry name" value="aa-tRNA-synth_II/BPL/LPL"/>
</dbReference>
<keyword evidence="4 11" id="KW-0436">Ligase</keyword>
<keyword evidence="8" id="KW-0648">Protein biosynthesis</keyword>
<evidence type="ECO:0000256" key="8">
    <source>
        <dbReference type="ARBA" id="ARBA00022917"/>
    </source>
</evidence>
<feature type="domain" description="Alanyl-transfer RNA synthetases family profile" evidence="10">
    <location>
        <begin position="1"/>
        <end position="79"/>
    </location>
</feature>
<evidence type="ECO:0000256" key="6">
    <source>
        <dbReference type="ARBA" id="ARBA00022840"/>
    </source>
</evidence>
<dbReference type="InterPro" id="IPR050058">
    <property type="entry name" value="Ala-tRNA_ligase"/>
</dbReference>
<dbReference type="GO" id="GO:0005524">
    <property type="term" value="F:ATP binding"/>
    <property type="evidence" value="ECO:0007669"/>
    <property type="project" value="UniProtKB-KW"/>
</dbReference>
<evidence type="ECO:0000256" key="2">
    <source>
        <dbReference type="ARBA" id="ARBA00013168"/>
    </source>
</evidence>
<keyword evidence="9" id="KW-0030">Aminoacyl-tRNA synthetase</keyword>
<dbReference type="OMA" id="GPCIEIH"/>
<dbReference type="InterPro" id="IPR018165">
    <property type="entry name" value="Ala-tRNA-synth_IIc_core"/>
</dbReference>
<protein>
    <recommendedName>
        <fullName evidence="2">alanine--tRNA ligase</fullName>
        <ecNumber evidence="2">6.1.1.7</ecNumber>
    </recommendedName>
</protein>
<keyword evidence="5" id="KW-0547">Nucleotide-binding</keyword>
<dbReference type="STRING" id="407821.A0A087U1S4"/>
<dbReference type="Pfam" id="PF01411">
    <property type="entry name" value="tRNA-synt_2c"/>
    <property type="match status" value="1"/>
</dbReference>
<keyword evidence="12" id="KW-1185">Reference proteome</keyword>
<dbReference type="AlphaFoldDB" id="A0A087U1S4"/>
<dbReference type="Gene3D" id="3.30.930.10">
    <property type="entry name" value="Bira Bifunctional Protein, Domain 2"/>
    <property type="match status" value="1"/>
</dbReference>
<comment type="similarity">
    <text evidence="1">Belongs to the class-II aminoacyl-tRNA synthetase family.</text>
</comment>
<dbReference type="GO" id="GO:0004813">
    <property type="term" value="F:alanine-tRNA ligase activity"/>
    <property type="evidence" value="ECO:0007669"/>
    <property type="project" value="UniProtKB-EC"/>
</dbReference>
<dbReference type="EC" id="6.1.1.7" evidence="2"/>
<evidence type="ECO:0000256" key="1">
    <source>
        <dbReference type="ARBA" id="ARBA00008226"/>
    </source>
</evidence>
<reference evidence="11 12" key="1">
    <citation type="submission" date="2013-11" db="EMBL/GenBank/DDBJ databases">
        <title>Genome sequencing of Stegodyphus mimosarum.</title>
        <authorList>
            <person name="Bechsgaard J."/>
        </authorList>
    </citation>
    <scope>NUCLEOTIDE SEQUENCE [LARGE SCALE GENOMIC DNA]</scope>
</reference>
<dbReference type="GO" id="GO:0005739">
    <property type="term" value="C:mitochondrion"/>
    <property type="evidence" value="ECO:0007669"/>
    <property type="project" value="TreeGrafter"/>
</dbReference>